<dbReference type="NCBIfam" id="TIGR00219">
    <property type="entry name" value="mreC"/>
    <property type="match status" value="1"/>
</dbReference>
<comment type="function">
    <text evidence="5">Involved in formation and maintenance of cell shape.</text>
</comment>
<keyword evidence="7" id="KW-1133">Transmembrane helix</keyword>
<accession>A0ABZ3ERF3</accession>
<dbReference type="InterPro" id="IPR055342">
    <property type="entry name" value="MreC_beta-barrel_core"/>
</dbReference>
<evidence type="ECO:0000256" key="5">
    <source>
        <dbReference type="PIRNR" id="PIRNR038471"/>
    </source>
</evidence>
<evidence type="ECO:0000256" key="4">
    <source>
        <dbReference type="ARBA" id="ARBA00032089"/>
    </source>
</evidence>
<protein>
    <recommendedName>
        <fullName evidence="2 5">Cell shape-determining protein MreC</fullName>
    </recommendedName>
    <alternativeName>
        <fullName evidence="4 5">Cell shape protein MreC</fullName>
    </alternativeName>
</protein>
<feature type="transmembrane region" description="Helical" evidence="7">
    <location>
        <begin position="18"/>
        <end position="35"/>
    </location>
</feature>
<evidence type="ECO:0000256" key="6">
    <source>
        <dbReference type="SAM" id="Coils"/>
    </source>
</evidence>
<keyword evidence="6" id="KW-0175">Coiled coil</keyword>
<dbReference type="Gene3D" id="2.40.10.340">
    <property type="entry name" value="Rod shape-determining protein MreC, domain 1"/>
    <property type="match status" value="1"/>
</dbReference>
<keyword evidence="3 5" id="KW-0133">Cell shape</keyword>
<evidence type="ECO:0000256" key="2">
    <source>
        <dbReference type="ARBA" id="ARBA00013855"/>
    </source>
</evidence>
<dbReference type="InterPro" id="IPR042177">
    <property type="entry name" value="Cell/Rod_1"/>
</dbReference>
<evidence type="ECO:0000313" key="10">
    <source>
        <dbReference type="Proteomes" id="UP001451571"/>
    </source>
</evidence>
<evidence type="ECO:0000313" key="9">
    <source>
        <dbReference type="EMBL" id="XAH72247.1"/>
    </source>
</evidence>
<proteinExistence type="inferred from homology"/>
<dbReference type="EMBL" id="CP146256">
    <property type="protein sequence ID" value="XAH72247.1"/>
    <property type="molecule type" value="Genomic_DNA"/>
</dbReference>
<dbReference type="InterPro" id="IPR007221">
    <property type="entry name" value="MreC"/>
</dbReference>
<dbReference type="RefSeq" id="WP_342755865.1">
    <property type="nucleotide sequence ID" value="NZ_CP146256.1"/>
</dbReference>
<dbReference type="PIRSF" id="PIRSF038471">
    <property type="entry name" value="MreC"/>
    <property type="match status" value="1"/>
</dbReference>
<keyword evidence="7" id="KW-0812">Transmembrane</keyword>
<dbReference type="Proteomes" id="UP001451571">
    <property type="component" value="Chromosome"/>
</dbReference>
<gene>
    <name evidence="9" type="primary">mreC</name>
    <name evidence="9" type="ORF">V6984_11960</name>
</gene>
<dbReference type="Gene3D" id="2.40.10.350">
    <property type="entry name" value="Rod shape-determining protein MreC, domain 2"/>
    <property type="match status" value="1"/>
</dbReference>
<dbReference type="PANTHER" id="PTHR34138">
    <property type="entry name" value="CELL SHAPE-DETERMINING PROTEIN MREC"/>
    <property type="match status" value="1"/>
</dbReference>
<feature type="domain" description="Rod shape-determining protein MreC beta-barrel core" evidence="8">
    <location>
        <begin position="130"/>
        <end position="280"/>
    </location>
</feature>
<evidence type="ECO:0000256" key="7">
    <source>
        <dbReference type="SAM" id="Phobius"/>
    </source>
</evidence>
<reference evidence="9 10" key="1">
    <citation type="submission" date="2024-02" db="EMBL/GenBank/DDBJ databases">
        <title>Bacterial strain from lacustrine sediment.</title>
        <authorList>
            <person name="Petit C."/>
            <person name="Fadhlaoui K."/>
        </authorList>
    </citation>
    <scope>NUCLEOTIDE SEQUENCE [LARGE SCALE GENOMIC DNA]</scope>
    <source>
        <strain evidence="9 10">IPX-CK</strain>
    </source>
</reference>
<dbReference type="PANTHER" id="PTHR34138:SF1">
    <property type="entry name" value="CELL SHAPE-DETERMINING PROTEIN MREC"/>
    <property type="match status" value="1"/>
</dbReference>
<dbReference type="Pfam" id="PF04085">
    <property type="entry name" value="MreC"/>
    <property type="match status" value="1"/>
</dbReference>
<name>A0ABZ3ERF3_9FIRM</name>
<keyword evidence="10" id="KW-1185">Reference proteome</keyword>
<keyword evidence="7" id="KW-0472">Membrane</keyword>
<sequence length="288" mass="31768">MSPIIKKRGEKFTLPSKYLLFILTILCAGTIILTFNTNIFSGPLNTVVGYVIVPFEQGISSVGKWLSNRTEELQQIRELLSENEELKAQIDQLTIDNTELQQDRYELTNLRELYKLGSQYEGYEKIGARIIARDAGNWFHSFVIDKGEQDGIAVDMNVMAAGGLVGRIVDVGPNWAKVSSIIADNSNVSGQVLATADNLIVSGDLELYAAGVIRFEQLVDSADKVVEGDKIVTSNISDKYLPNILIGYISTLNVDSNNITKSGLLTPAVDFEHLEEVLVILELKQTVN</sequence>
<organism evidence="9 10">
    <name type="scientific">Kineothrix sedimenti</name>
    <dbReference type="NCBI Taxonomy" id="3123317"/>
    <lineage>
        <taxon>Bacteria</taxon>
        <taxon>Bacillati</taxon>
        <taxon>Bacillota</taxon>
        <taxon>Clostridia</taxon>
        <taxon>Lachnospirales</taxon>
        <taxon>Lachnospiraceae</taxon>
        <taxon>Kineothrix</taxon>
    </lineage>
</organism>
<evidence type="ECO:0000256" key="3">
    <source>
        <dbReference type="ARBA" id="ARBA00022960"/>
    </source>
</evidence>
<comment type="similarity">
    <text evidence="1 5">Belongs to the MreC family.</text>
</comment>
<evidence type="ECO:0000259" key="8">
    <source>
        <dbReference type="Pfam" id="PF04085"/>
    </source>
</evidence>
<feature type="coiled-coil region" evidence="6">
    <location>
        <begin position="69"/>
        <end position="103"/>
    </location>
</feature>
<dbReference type="InterPro" id="IPR042175">
    <property type="entry name" value="Cell/Rod_MreC_2"/>
</dbReference>
<evidence type="ECO:0000256" key="1">
    <source>
        <dbReference type="ARBA" id="ARBA00009369"/>
    </source>
</evidence>